<proteinExistence type="predicted"/>
<dbReference type="Gene3D" id="3.40.50.2300">
    <property type="match status" value="1"/>
</dbReference>
<evidence type="ECO:0000313" key="8">
    <source>
        <dbReference type="EMBL" id="SMF25497.1"/>
    </source>
</evidence>
<dbReference type="GO" id="GO:0005829">
    <property type="term" value="C:cytosol"/>
    <property type="evidence" value="ECO:0007669"/>
    <property type="project" value="TreeGrafter"/>
</dbReference>
<dbReference type="STRING" id="1513793.SAMN06296036_10877"/>
<dbReference type="SMART" id="SM00448">
    <property type="entry name" value="REC"/>
    <property type="match status" value="1"/>
</dbReference>
<evidence type="ECO:0000256" key="3">
    <source>
        <dbReference type="ARBA" id="ARBA00023015"/>
    </source>
</evidence>
<feature type="modified residue" description="4-aspartylphosphate" evidence="6">
    <location>
        <position position="51"/>
    </location>
</feature>
<sequence length="173" mass="19587">MKSVLLVEDDKRFRDTLRASFEGLGYQVFAIASEREYFSLKVKSIDYAVLDLQLEKGSSLSIIPLIKRYHSDCRILMLTGFGTVTAAVQAIKLGADNFIHKPATLSRILSALDEDISNLDDIPQETPTLARQERDYIEFVLARCDGNISKAARELGIHRQSLQRKLRSYPPLR</sequence>
<dbReference type="GO" id="GO:0032993">
    <property type="term" value="C:protein-DNA complex"/>
    <property type="evidence" value="ECO:0007669"/>
    <property type="project" value="TreeGrafter"/>
</dbReference>
<keyword evidence="5" id="KW-0804">Transcription</keyword>
<evidence type="ECO:0000256" key="6">
    <source>
        <dbReference type="PROSITE-ProRule" id="PRU00169"/>
    </source>
</evidence>
<evidence type="ECO:0000256" key="5">
    <source>
        <dbReference type="ARBA" id="ARBA00023163"/>
    </source>
</evidence>
<keyword evidence="3" id="KW-0805">Transcription regulation</keyword>
<dbReference type="PANTHER" id="PTHR48111">
    <property type="entry name" value="REGULATOR OF RPOS"/>
    <property type="match status" value="1"/>
</dbReference>
<dbReference type="SUPFAM" id="SSF52172">
    <property type="entry name" value="CheY-like"/>
    <property type="match status" value="1"/>
</dbReference>
<name>A0A1Y6BXZ8_9BACT</name>
<gene>
    <name evidence="8" type="ORF">SAMN06296036_10877</name>
</gene>
<keyword evidence="1 6" id="KW-0597">Phosphoprotein</keyword>
<evidence type="ECO:0000256" key="2">
    <source>
        <dbReference type="ARBA" id="ARBA00023012"/>
    </source>
</evidence>
<dbReference type="GO" id="GO:0006355">
    <property type="term" value="P:regulation of DNA-templated transcription"/>
    <property type="evidence" value="ECO:0007669"/>
    <property type="project" value="TreeGrafter"/>
</dbReference>
<protein>
    <submittedName>
        <fullName evidence="8">Two-component system, response regulator RegA</fullName>
    </submittedName>
</protein>
<dbReference type="AlphaFoldDB" id="A0A1Y6BXZ8"/>
<dbReference type="Proteomes" id="UP000192907">
    <property type="component" value="Unassembled WGS sequence"/>
</dbReference>
<dbReference type="GO" id="GO:0000976">
    <property type="term" value="F:transcription cis-regulatory region binding"/>
    <property type="evidence" value="ECO:0007669"/>
    <property type="project" value="TreeGrafter"/>
</dbReference>
<keyword evidence="4" id="KW-0238">DNA-binding</keyword>
<keyword evidence="2" id="KW-0902">Two-component regulatory system</keyword>
<dbReference type="InterPro" id="IPR002197">
    <property type="entry name" value="HTH_Fis"/>
</dbReference>
<dbReference type="EMBL" id="FWZT01000008">
    <property type="protein sequence ID" value="SMF25497.1"/>
    <property type="molecule type" value="Genomic_DNA"/>
</dbReference>
<dbReference type="PRINTS" id="PR01590">
    <property type="entry name" value="HTHFIS"/>
</dbReference>
<dbReference type="Gene3D" id="1.10.10.60">
    <property type="entry name" value="Homeodomain-like"/>
    <property type="match status" value="1"/>
</dbReference>
<organism evidence="8 9">
    <name type="scientific">Pseudobacteriovorax antillogorgiicola</name>
    <dbReference type="NCBI Taxonomy" id="1513793"/>
    <lineage>
        <taxon>Bacteria</taxon>
        <taxon>Pseudomonadati</taxon>
        <taxon>Bdellovibrionota</taxon>
        <taxon>Oligoflexia</taxon>
        <taxon>Oligoflexales</taxon>
        <taxon>Pseudobacteriovoracaceae</taxon>
        <taxon>Pseudobacteriovorax</taxon>
    </lineage>
</organism>
<dbReference type="Pfam" id="PF00072">
    <property type="entry name" value="Response_reg"/>
    <property type="match status" value="1"/>
</dbReference>
<dbReference type="InterPro" id="IPR039420">
    <property type="entry name" value="WalR-like"/>
</dbReference>
<accession>A0A1Y6BXZ8</accession>
<dbReference type="PANTHER" id="PTHR48111:SF1">
    <property type="entry name" value="TWO-COMPONENT RESPONSE REGULATOR ORR33"/>
    <property type="match status" value="1"/>
</dbReference>
<dbReference type="PROSITE" id="PS50110">
    <property type="entry name" value="RESPONSE_REGULATORY"/>
    <property type="match status" value="1"/>
</dbReference>
<keyword evidence="9" id="KW-1185">Reference proteome</keyword>
<evidence type="ECO:0000256" key="1">
    <source>
        <dbReference type="ARBA" id="ARBA00022553"/>
    </source>
</evidence>
<dbReference type="Pfam" id="PF02954">
    <property type="entry name" value="HTH_8"/>
    <property type="match status" value="1"/>
</dbReference>
<dbReference type="OrthoDB" id="5292696at2"/>
<evidence type="ECO:0000313" key="9">
    <source>
        <dbReference type="Proteomes" id="UP000192907"/>
    </source>
</evidence>
<evidence type="ECO:0000259" key="7">
    <source>
        <dbReference type="PROSITE" id="PS50110"/>
    </source>
</evidence>
<dbReference type="GO" id="GO:0000156">
    <property type="term" value="F:phosphorelay response regulator activity"/>
    <property type="evidence" value="ECO:0007669"/>
    <property type="project" value="TreeGrafter"/>
</dbReference>
<dbReference type="InterPro" id="IPR011006">
    <property type="entry name" value="CheY-like_superfamily"/>
</dbReference>
<dbReference type="RefSeq" id="WP_132318992.1">
    <property type="nucleotide sequence ID" value="NZ_FWZT01000008.1"/>
</dbReference>
<feature type="domain" description="Response regulatory" evidence="7">
    <location>
        <begin position="3"/>
        <end position="116"/>
    </location>
</feature>
<reference evidence="9" key="1">
    <citation type="submission" date="2017-04" db="EMBL/GenBank/DDBJ databases">
        <authorList>
            <person name="Varghese N."/>
            <person name="Submissions S."/>
        </authorList>
    </citation>
    <scope>NUCLEOTIDE SEQUENCE [LARGE SCALE GENOMIC DNA]</scope>
    <source>
        <strain evidence="9">RKEM611</strain>
    </source>
</reference>
<dbReference type="InterPro" id="IPR001789">
    <property type="entry name" value="Sig_transdc_resp-reg_receiver"/>
</dbReference>
<evidence type="ECO:0000256" key="4">
    <source>
        <dbReference type="ARBA" id="ARBA00023125"/>
    </source>
</evidence>